<accession>A0A5B2WT79</accession>
<name>A0A5B2WT79_9PSEU</name>
<proteinExistence type="predicted"/>
<reference evidence="1 2" key="2">
    <citation type="submission" date="2019-09" db="EMBL/GenBank/DDBJ databases">
        <authorList>
            <person name="Jin C."/>
        </authorList>
    </citation>
    <scope>NUCLEOTIDE SEQUENCE [LARGE SCALE GENOMIC DNA]</scope>
    <source>
        <strain evidence="1 2">AN110305</strain>
    </source>
</reference>
<organism evidence="1 2">
    <name type="scientific">Solihabitans fulvus</name>
    <dbReference type="NCBI Taxonomy" id="1892852"/>
    <lineage>
        <taxon>Bacteria</taxon>
        <taxon>Bacillati</taxon>
        <taxon>Actinomycetota</taxon>
        <taxon>Actinomycetes</taxon>
        <taxon>Pseudonocardiales</taxon>
        <taxon>Pseudonocardiaceae</taxon>
        <taxon>Solihabitans</taxon>
    </lineage>
</organism>
<dbReference type="AlphaFoldDB" id="A0A5B2WT79"/>
<protein>
    <recommendedName>
        <fullName evidence="3">Thioesterase domain-containing protein</fullName>
    </recommendedName>
</protein>
<reference evidence="1 2" key="1">
    <citation type="submission" date="2019-09" db="EMBL/GenBank/DDBJ databases">
        <title>Goodfellowia gen. nov., a new genus of the Pseudonocardineae related to Actinoalloteichus, containing Goodfellowia coeruleoviolacea gen. nov., comb. nov. gen. nov., comb. nov.</title>
        <authorList>
            <person name="Labeda D."/>
        </authorList>
    </citation>
    <scope>NUCLEOTIDE SEQUENCE [LARGE SCALE GENOMIC DNA]</scope>
    <source>
        <strain evidence="1 2">AN110305</strain>
    </source>
</reference>
<evidence type="ECO:0000313" key="1">
    <source>
        <dbReference type="EMBL" id="KAA2255243.1"/>
    </source>
</evidence>
<keyword evidence="2" id="KW-1185">Reference proteome</keyword>
<gene>
    <name evidence="1" type="ORF">F0L68_28915</name>
</gene>
<evidence type="ECO:0008006" key="3">
    <source>
        <dbReference type="Google" id="ProtNLM"/>
    </source>
</evidence>
<dbReference type="Proteomes" id="UP000323454">
    <property type="component" value="Unassembled WGS sequence"/>
</dbReference>
<dbReference type="EMBL" id="VUOB01000058">
    <property type="protein sequence ID" value="KAA2255243.1"/>
    <property type="molecule type" value="Genomic_DNA"/>
</dbReference>
<sequence length="146" mass="15760">MQVSAPKWLIRQEIPVVDEDLTADGAVSLLAVERWFTTVAAAYLDRCKSLHREPSLALNLRLDAPLDPAPLGRPTKVVASASASQLRPDALTIELRVRPVGPNAGARIGNLCVVTLLNTATCLPQPMDAVIRAELLALERAARHNN</sequence>
<dbReference type="RefSeq" id="WP_149852997.1">
    <property type="nucleotide sequence ID" value="NZ_VUOB01000058.1"/>
</dbReference>
<evidence type="ECO:0000313" key="2">
    <source>
        <dbReference type="Proteomes" id="UP000323454"/>
    </source>
</evidence>
<comment type="caution">
    <text evidence="1">The sequence shown here is derived from an EMBL/GenBank/DDBJ whole genome shotgun (WGS) entry which is preliminary data.</text>
</comment>